<dbReference type="InterPro" id="IPR036465">
    <property type="entry name" value="vWFA_dom_sf"/>
</dbReference>
<proteinExistence type="predicted"/>
<name>W6MD84_9GAMM</name>
<reference evidence="3" key="1">
    <citation type="submission" date="2013-07" db="EMBL/GenBank/DDBJ databases">
        <authorList>
            <person name="McIlroy S."/>
        </authorList>
    </citation>
    <scope>NUCLEOTIDE SEQUENCE [LARGE SCALE GENOMIC DNA]</scope>
    <source>
        <strain evidence="3">Run_A_D11</strain>
    </source>
</reference>
<evidence type="ECO:0000256" key="1">
    <source>
        <dbReference type="SAM" id="MobiDB-lite"/>
    </source>
</evidence>
<protein>
    <recommendedName>
        <fullName evidence="2">VWFA domain-containing protein</fullName>
    </recommendedName>
</protein>
<dbReference type="InterPro" id="IPR002035">
    <property type="entry name" value="VWF_A"/>
</dbReference>
<evidence type="ECO:0000313" key="4">
    <source>
        <dbReference type="Proteomes" id="UP000035760"/>
    </source>
</evidence>
<dbReference type="SMART" id="SM00327">
    <property type="entry name" value="VWA"/>
    <property type="match status" value="1"/>
</dbReference>
<dbReference type="AlphaFoldDB" id="W6MD84"/>
<dbReference type="SUPFAM" id="SSF53300">
    <property type="entry name" value="vWA-like"/>
    <property type="match status" value="1"/>
</dbReference>
<feature type="compositionally biased region" description="Polar residues" evidence="1">
    <location>
        <begin position="21"/>
        <end position="33"/>
    </location>
</feature>
<reference evidence="3" key="2">
    <citation type="submission" date="2014-03" db="EMBL/GenBank/DDBJ databases">
        <title>Candidatus Competibacter-lineage genomes retrieved from metagenomes reveal functional metabolic diversity.</title>
        <authorList>
            <person name="McIlroy S.J."/>
            <person name="Albertsen M."/>
            <person name="Andresen E.K."/>
            <person name="Saunders A.M."/>
            <person name="Kristiansen R."/>
            <person name="Stokholm-Bjerregaard M."/>
            <person name="Nielsen K.L."/>
            <person name="Nielsen P.H."/>
        </authorList>
    </citation>
    <scope>NUCLEOTIDE SEQUENCE</scope>
    <source>
        <strain evidence="3">Run_A_D11</strain>
    </source>
</reference>
<accession>W6MD84</accession>
<dbReference type="EMBL" id="CBTJ020000116">
    <property type="protein sequence ID" value="CDI04720.1"/>
    <property type="molecule type" value="Genomic_DNA"/>
</dbReference>
<feature type="domain" description="VWFA" evidence="2">
    <location>
        <begin position="68"/>
        <end position="244"/>
    </location>
</feature>
<dbReference type="Gene3D" id="3.40.50.410">
    <property type="entry name" value="von Willebrand factor, type A domain"/>
    <property type="match status" value="1"/>
</dbReference>
<dbReference type="Pfam" id="PF13519">
    <property type="entry name" value="VWA_2"/>
    <property type="match status" value="1"/>
</dbReference>
<gene>
    <name evidence="3" type="ORF">BN873_p40025</name>
</gene>
<evidence type="ECO:0000313" key="3">
    <source>
        <dbReference type="EMBL" id="CDI04720.1"/>
    </source>
</evidence>
<sequence>MGFAKYQEDIVSRFVNDTLMHQPSVPVSRQRPGTATAPTPPTASQPQKGNPKMSSLKKFAVPTPRPLPVIILADVSGSMSEDGKIEALNAALKDMIKTFTKESRLRAEIQVGVITFGGEAAQWHLPLAAAHSVPDLTELTADGMTPMGAAFSLALELLEDKDRIPSRAFRPVLVLLSDGQPNDDWEGPFQALCASERAQKATRLAMAIGADADEDMLRDFPNHIEAPLFKGHNARDIYRFLKAVTMTVTKRSTDTDPNQEDVFVVLPPDDDDKILDLDFD</sequence>
<comment type="caution">
    <text evidence="3">The sequence shown here is derived from an EMBL/GenBank/DDBJ whole genome shotgun (WGS) entry which is preliminary data.</text>
</comment>
<keyword evidence="4" id="KW-1185">Reference proteome</keyword>
<feature type="region of interest" description="Disordered" evidence="1">
    <location>
        <begin position="21"/>
        <end position="55"/>
    </location>
</feature>
<dbReference type="PROSITE" id="PS50234">
    <property type="entry name" value="VWFA"/>
    <property type="match status" value="1"/>
</dbReference>
<dbReference type="Proteomes" id="UP000035760">
    <property type="component" value="Unassembled WGS sequence"/>
</dbReference>
<evidence type="ECO:0000259" key="2">
    <source>
        <dbReference type="PROSITE" id="PS50234"/>
    </source>
</evidence>
<organism evidence="3 4">
    <name type="scientific">Candidatus Competibacter denitrificans Run_A_D11</name>
    <dbReference type="NCBI Taxonomy" id="1400863"/>
    <lineage>
        <taxon>Bacteria</taxon>
        <taxon>Pseudomonadati</taxon>
        <taxon>Pseudomonadota</taxon>
        <taxon>Gammaproteobacteria</taxon>
        <taxon>Candidatus Competibacteraceae</taxon>
        <taxon>Candidatus Competibacter</taxon>
    </lineage>
</organism>